<organism evidence="3 4">
    <name type="scientific">Zingiber officinale</name>
    <name type="common">Ginger</name>
    <name type="synonym">Amomum zingiber</name>
    <dbReference type="NCBI Taxonomy" id="94328"/>
    <lineage>
        <taxon>Eukaryota</taxon>
        <taxon>Viridiplantae</taxon>
        <taxon>Streptophyta</taxon>
        <taxon>Embryophyta</taxon>
        <taxon>Tracheophyta</taxon>
        <taxon>Spermatophyta</taxon>
        <taxon>Magnoliopsida</taxon>
        <taxon>Liliopsida</taxon>
        <taxon>Zingiberales</taxon>
        <taxon>Zingiberaceae</taxon>
        <taxon>Zingiber</taxon>
    </lineage>
</organism>
<evidence type="ECO:0008006" key="5">
    <source>
        <dbReference type="Google" id="ProtNLM"/>
    </source>
</evidence>
<feature type="transmembrane region" description="Helical" evidence="2">
    <location>
        <begin position="12"/>
        <end position="31"/>
    </location>
</feature>
<evidence type="ECO:0000256" key="2">
    <source>
        <dbReference type="SAM" id="Phobius"/>
    </source>
</evidence>
<dbReference type="PANTHER" id="PTHR47035">
    <property type="entry name" value="OS11G0150450 PROTEIN"/>
    <property type="match status" value="1"/>
</dbReference>
<gene>
    <name evidence="3" type="ORF">ZIOFF_009725</name>
</gene>
<feature type="compositionally biased region" description="Basic and acidic residues" evidence="1">
    <location>
        <begin position="136"/>
        <end position="150"/>
    </location>
</feature>
<dbReference type="PANTHER" id="PTHR47035:SF4">
    <property type="entry name" value="OS02G0676500 PROTEIN"/>
    <property type="match status" value="1"/>
</dbReference>
<dbReference type="InterPro" id="IPR053070">
    <property type="entry name" value="RING-type_E3_ubiquitin-ligase"/>
</dbReference>
<sequence length="161" mass="18258">MWASEVNLVTTVIGFGMTAAFIVFLCTRLLCGRIRSADSHSARLDLELRSDIDQARRALEQRIIGLEPVLLATIPTVKFKREDFSSREDIQFPLKESLEVKYVASHLVEEQSEASLHEVSIDDDQDNQWLLPSGQRSDRNENNQEIHESESVITEVPYGEA</sequence>
<name>A0A8J5HYD0_ZINOF</name>
<keyword evidence="2" id="KW-0472">Membrane</keyword>
<keyword evidence="2" id="KW-0812">Transmembrane</keyword>
<dbReference type="EMBL" id="JACMSC010000003">
    <property type="protein sequence ID" value="KAG6527602.1"/>
    <property type="molecule type" value="Genomic_DNA"/>
</dbReference>
<keyword evidence="4" id="KW-1185">Reference proteome</keyword>
<keyword evidence="2" id="KW-1133">Transmembrane helix</keyword>
<proteinExistence type="predicted"/>
<dbReference type="Proteomes" id="UP000734854">
    <property type="component" value="Unassembled WGS sequence"/>
</dbReference>
<accession>A0A8J5HYD0</accession>
<protein>
    <recommendedName>
        <fullName evidence="5">Transmembrane protein</fullName>
    </recommendedName>
</protein>
<evidence type="ECO:0000256" key="1">
    <source>
        <dbReference type="SAM" id="MobiDB-lite"/>
    </source>
</evidence>
<evidence type="ECO:0000313" key="3">
    <source>
        <dbReference type="EMBL" id="KAG6527602.1"/>
    </source>
</evidence>
<dbReference type="AlphaFoldDB" id="A0A8J5HYD0"/>
<feature type="region of interest" description="Disordered" evidence="1">
    <location>
        <begin position="117"/>
        <end position="161"/>
    </location>
</feature>
<evidence type="ECO:0000313" key="4">
    <source>
        <dbReference type="Proteomes" id="UP000734854"/>
    </source>
</evidence>
<comment type="caution">
    <text evidence="3">The sequence shown here is derived from an EMBL/GenBank/DDBJ whole genome shotgun (WGS) entry which is preliminary data.</text>
</comment>
<reference evidence="3 4" key="1">
    <citation type="submission" date="2020-08" db="EMBL/GenBank/DDBJ databases">
        <title>Plant Genome Project.</title>
        <authorList>
            <person name="Zhang R.-G."/>
        </authorList>
    </citation>
    <scope>NUCLEOTIDE SEQUENCE [LARGE SCALE GENOMIC DNA]</scope>
    <source>
        <tissue evidence="3">Rhizome</tissue>
    </source>
</reference>